<feature type="non-terminal residue" evidence="1">
    <location>
        <position position="45"/>
    </location>
</feature>
<sequence>MAASASIPPTPHPAIPNPSIIGVCESVPMTLSGYRMPPVLKTTLP</sequence>
<dbReference type="EMBL" id="LXQA010368512">
    <property type="protein sequence ID" value="MCI47182.1"/>
    <property type="molecule type" value="Genomic_DNA"/>
</dbReference>
<evidence type="ECO:0000313" key="1">
    <source>
        <dbReference type="EMBL" id="MCI47182.1"/>
    </source>
</evidence>
<organism evidence="1 2">
    <name type="scientific">Trifolium medium</name>
    <dbReference type="NCBI Taxonomy" id="97028"/>
    <lineage>
        <taxon>Eukaryota</taxon>
        <taxon>Viridiplantae</taxon>
        <taxon>Streptophyta</taxon>
        <taxon>Embryophyta</taxon>
        <taxon>Tracheophyta</taxon>
        <taxon>Spermatophyta</taxon>
        <taxon>Magnoliopsida</taxon>
        <taxon>eudicotyledons</taxon>
        <taxon>Gunneridae</taxon>
        <taxon>Pentapetalae</taxon>
        <taxon>rosids</taxon>
        <taxon>fabids</taxon>
        <taxon>Fabales</taxon>
        <taxon>Fabaceae</taxon>
        <taxon>Papilionoideae</taxon>
        <taxon>50 kb inversion clade</taxon>
        <taxon>NPAAA clade</taxon>
        <taxon>Hologalegina</taxon>
        <taxon>IRL clade</taxon>
        <taxon>Trifolieae</taxon>
        <taxon>Trifolium</taxon>
    </lineage>
</organism>
<accession>A0A392SFG1</accession>
<reference evidence="1 2" key="1">
    <citation type="journal article" date="2018" name="Front. Plant Sci.">
        <title>Red Clover (Trifolium pratense) and Zigzag Clover (T. medium) - A Picture of Genomic Similarities and Differences.</title>
        <authorList>
            <person name="Dluhosova J."/>
            <person name="Istvanek J."/>
            <person name="Nedelnik J."/>
            <person name="Repkova J."/>
        </authorList>
    </citation>
    <scope>NUCLEOTIDE SEQUENCE [LARGE SCALE GENOMIC DNA]</scope>
    <source>
        <strain evidence="2">cv. 10/8</strain>
        <tissue evidence="1">Leaf</tissue>
    </source>
</reference>
<proteinExistence type="predicted"/>
<protein>
    <submittedName>
        <fullName evidence="1">Uncharacterized protein</fullName>
    </submittedName>
</protein>
<evidence type="ECO:0000313" key="2">
    <source>
        <dbReference type="Proteomes" id="UP000265520"/>
    </source>
</evidence>
<keyword evidence="2" id="KW-1185">Reference proteome</keyword>
<comment type="caution">
    <text evidence="1">The sequence shown here is derived from an EMBL/GenBank/DDBJ whole genome shotgun (WGS) entry which is preliminary data.</text>
</comment>
<dbReference type="AlphaFoldDB" id="A0A392SFG1"/>
<dbReference type="Proteomes" id="UP000265520">
    <property type="component" value="Unassembled WGS sequence"/>
</dbReference>
<name>A0A392SFG1_9FABA</name>